<dbReference type="GO" id="GO:0007017">
    <property type="term" value="P:microtubule-based process"/>
    <property type="evidence" value="ECO:0007669"/>
    <property type="project" value="InterPro"/>
</dbReference>
<dbReference type="GO" id="GO:0005874">
    <property type="term" value="C:microtubule"/>
    <property type="evidence" value="ECO:0007669"/>
    <property type="project" value="UniProtKB-KW"/>
</dbReference>
<dbReference type="Gene3D" id="1.10.287.600">
    <property type="entry name" value="Helix hairpin bin"/>
    <property type="match status" value="1"/>
</dbReference>
<dbReference type="Proteomes" id="UP000290809">
    <property type="component" value="Unassembled WGS sequence"/>
</dbReference>
<dbReference type="STRING" id="6184.A0A430QDW9"/>
<dbReference type="SUPFAM" id="SSF55307">
    <property type="entry name" value="Tubulin C-terminal domain-like"/>
    <property type="match status" value="1"/>
</dbReference>
<dbReference type="InterPro" id="IPR008280">
    <property type="entry name" value="Tub_FtsZ_C"/>
</dbReference>
<feature type="domain" description="Tubulin/FtsZ GTPase" evidence="5">
    <location>
        <begin position="6"/>
        <end position="117"/>
    </location>
</feature>
<dbReference type="PANTHER" id="PTHR11588">
    <property type="entry name" value="TUBULIN"/>
    <property type="match status" value="1"/>
</dbReference>
<evidence type="ECO:0000313" key="6">
    <source>
        <dbReference type="EMBL" id="RTG85928.1"/>
    </source>
</evidence>
<keyword evidence="7" id="KW-1185">Reference proteome</keyword>
<keyword evidence="3" id="KW-0547">Nucleotide-binding</keyword>
<sequence>MRKHINLHTTQTGVQMENACCKLYCLEHSIQLNGLIQTIEFFNQQDNLEPSVIDEVRTDPHKQLFHPEQIITGNDATSNHPRGHYTISKDSIGLILDRIRRSADQCTVFLIFHSFEGVAVNCQPPASRHNGDLAQDQRAVRMLSNTTAISEAWMKLDGKLDLMYSEHEFAHWYVNEGMKESEFSEA</sequence>
<evidence type="ECO:0000256" key="3">
    <source>
        <dbReference type="ARBA" id="ARBA00022741"/>
    </source>
</evidence>
<evidence type="ECO:0000256" key="1">
    <source>
        <dbReference type="ARBA" id="ARBA00009636"/>
    </source>
</evidence>
<keyword evidence="2" id="KW-0493">Microtubule</keyword>
<dbReference type="GO" id="GO:0005525">
    <property type="term" value="F:GTP binding"/>
    <property type="evidence" value="ECO:0007669"/>
    <property type="project" value="UniProtKB-KW"/>
</dbReference>
<proteinExistence type="inferred from homology"/>
<evidence type="ECO:0000256" key="2">
    <source>
        <dbReference type="ARBA" id="ARBA00022701"/>
    </source>
</evidence>
<protein>
    <submittedName>
        <fullName evidence="6">Tubulin alpha</fullName>
    </submittedName>
</protein>
<name>A0A430QDW9_SCHBO</name>
<reference evidence="6 7" key="1">
    <citation type="journal article" date="2019" name="PLoS Pathog.">
        <title>Genome sequence of the bovine parasite Schistosoma bovis Tanzania.</title>
        <authorList>
            <person name="Oey H."/>
            <person name="Zakrzewski M."/>
            <person name="Gobert G."/>
            <person name="Gravermann K."/>
            <person name="Stoye J."/>
            <person name="Jones M."/>
            <person name="Mcmanus D."/>
            <person name="Krause L."/>
        </authorList>
    </citation>
    <scope>NUCLEOTIDE SEQUENCE [LARGE SCALE GENOMIC DNA]</scope>
    <source>
        <strain evidence="6 7">TAN1997</strain>
    </source>
</reference>
<dbReference type="Pfam" id="PF00091">
    <property type="entry name" value="Tubulin"/>
    <property type="match status" value="1"/>
</dbReference>
<dbReference type="InterPro" id="IPR023123">
    <property type="entry name" value="Tubulin_C"/>
</dbReference>
<accession>A0A430QDW9</accession>
<dbReference type="SUPFAM" id="SSF52490">
    <property type="entry name" value="Tubulin nucleotide-binding domain-like"/>
    <property type="match status" value="1"/>
</dbReference>
<dbReference type="AlphaFoldDB" id="A0A430QDW9"/>
<dbReference type="InterPro" id="IPR000217">
    <property type="entry name" value="Tubulin"/>
</dbReference>
<comment type="caution">
    <text evidence="6">The sequence shown here is derived from an EMBL/GenBank/DDBJ whole genome shotgun (WGS) entry which is preliminary data.</text>
</comment>
<evidence type="ECO:0000313" key="7">
    <source>
        <dbReference type="Proteomes" id="UP000290809"/>
    </source>
</evidence>
<gene>
    <name evidence="6" type="ORF">DC041_0005293</name>
</gene>
<evidence type="ECO:0000259" key="5">
    <source>
        <dbReference type="Pfam" id="PF00091"/>
    </source>
</evidence>
<dbReference type="EMBL" id="QMKO01001885">
    <property type="protein sequence ID" value="RTG85928.1"/>
    <property type="molecule type" value="Genomic_DNA"/>
</dbReference>
<evidence type="ECO:0000256" key="4">
    <source>
        <dbReference type="ARBA" id="ARBA00023134"/>
    </source>
</evidence>
<keyword evidence="4" id="KW-0342">GTP-binding</keyword>
<dbReference type="InterPro" id="IPR036525">
    <property type="entry name" value="Tubulin/FtsZ_GTPase_sf"/>
</dbReference>
<organism evidence="6 7">
    <name type="scientific">Schistosoma bovis</name>
    <name type="common">Blood fluke</name>
    <dbReference type="NCBI Taxonomy" id="6184"/>
    <lineage>
        <taxon>Eukaryota</taxon>
        <taxon>Metazoa</taxon>
        <taxon>Spiralia</taxon>
        <taxon>Lophotrochozoa</taxon>
        <taxon>Platyhelminthes</taxon>
        <taxon>Trematoda</taxon>
        <taxon>Digenea</taxon>
        <taxon>Strigeidida</taxon>
        <taxon>Schistosomatoidea</taxon>
        <taxon>Schistosomatidae</taxon>
        <taxon>Schistosoma</taxon>
    </lineage>
</organism>
<comment type="similarity">
    <text evidence="1">Belongs to the tubulin family.</text>
</comment>
<dbReference type="Gene3D" id="3.40.50.1440">
    <property type="entry name" value="Tubulin/FtsZ, GTPase domain"/>
    <property type="match status" value="1"/>
</dbReference>
<dbReference type="InterPro" id="IPR003008">
    <property type="entry name" value="Tubulin_FtsZ_GTPase"/>
</dbReference>